<sequence>MTEFASRVKAIDISGIRKMFESAAPGSINMGLGQPDFDTPENIKNAAVRAIAEGKTGYTNNAGIDELRAAVAAKLRTENGLSYEAGDILITAGGSGALHAAIFSLIENGQKVVFNNPGFVSYGSLAKLAGGIPDPVELRPDLHLDVEALKEHFSDKNTKVMVLNSPANPTGAVETKETIKAVVESAADYGVTVLSDEVYEKFCYGDAEFVSAGTFGDNVVTINAVSKTYAMTGWRIGFMAASREIIDQAVKIQQYSLACPTSIAQYAALEAYTGDQSSIGVMKKEYEARRNLLIEGLREMGITVDMPEGAFYAFPKLEPETVMKIVAAGVIITPGAAFGSKGVGYARMSYAASQENIRIALDRIRTVVT</sequence>
<evidence type="ECO:0000256" key="3">
    <source>
        <dbReference type="ARBA" id="ARBA00022576"/>
    </source>
</evidence>
<feature type="domain" description="Aminotransferase class I/classII large" evidence="6">
    <location>
        <begin position="28"/>
        <end position="364"/>
    </location>
</feature>
<comment type="cofactor">
    <cofactor evidence="1">
        <name>pyridoxal 5'-phosphate</name>
        <dbReference type="ChEBI" id="CHEBI:597326"/>
    </cofactor>
</comment>
<dbReference type="EMBL" id="VSSQ01000300">
    <property type="protein sequence ID" value="MPL90325.1"/>
    <property type="molecule type" value="Genomic_DNA"/>
</dbReference>
<accession>A0A644VGI0</accession>
<evidence type="ECO:0000313" key="7">
    <source>
        <dbReference type="EMBL" id="MPL90325.1"/>
    </source>
</evidence>
<gene>
    <name evidence="7" type="primary">aspC_14</name>
    <name evidence="7" type="ORF">SDC9_36373</name>
</gene>
<dbReference type="InterPro" id="IPR015422">
    <property type="entry name" value="PyrdxlP-dep_Trfase_small"/>
</dbReference>
<dbReference type="EC" id="2.6.1.1" evidence="7"/>
<dbReference type="Gene3D" id="3.90.1150.10">
    <property type="entry name" value="Aspartate Aminotransferase, domain 1"/>
    <property type="match status" value="1"/>
</dbReference>
<comment type="similarity">
    <text evidence="2">Belongs to the class-I pyridoxal-phosphate-dependent aminotransferase family.</text>
</comment>
<reference evidence="7" key="1">
    <citation type="submission" date="2019-08" db="EMBL/GenBank/DDBJ databases">
        <authorList>
            <person name="Kucharzyk K."/>
            <person name="Murdoch R.W."/>
            <person name="Higgins S."/>
            <person name="Loffler F."/>
        </authorList>
    </citation>
    <scope>NUCLEOTIDE SEQUENCE</scope>
</reference>
<dbReference type="InterPro" id="IPR050596">
    <property type="entry name" value="AspAT/PAT-like"/>
</dbReference>
<dbReference type="SUPFAM" id="SSF53383">
    <property type="entry name" value="PLP-dependent transferases"/>
    <property type="match status" value="1"/>
</dbReference>
<dbReference type="PANTHER" id="PTHR46383:SF3">
    <property type="entry name" value="ASPARTATE AMINOTRANSFERASE-RELATED"/>
    <property type="match status" value="1"/>
</dbReference>
<organism evidence="7">
    <name type="scientific">bioreactor metagenome</name>
    <dbReference type="NCBI Taxonomy" id="1076179"/>
    <lineage>
        <taxon>unclassified sequences</taxon>
        <taxon>metagenomes</taxon>
        <taxon>ecological metagenomes</taxon>
    </lineage>
</organism>
<dbReference type="Pfam" id="PF00155">
    <property type="entry name" value="Aminotran_1_2"/>
    <property type="match status" value="1"/>
</dbReference>
<dbReference type="CDD" id="cd00609">
    <property type="entry name" value="AAT_like"/>
    <property type="match status" value="1"/>
</dbReference>
<evidence type="ECO:0000256" key="2">
    <source>
        <dbReference type="ARBA" id="ARBA00007441"/>
    </source>
</evidence>
<evidence type="ECO:0000256" key="5">
    <source>
        <dbReference type="ARBA" id="ARBA00022898"/>
    </source>
</evidence>
<dbReference type="InterPro" id="IPR015421">
    <property type="entry name" value="PyrdxlP-dep_Trfase_major"/>
</dbReference>
<keyword evidence="3 7" id="KW-0032">Aminotransferase</keyword>
<name>A0A644VGI0_9ZZZZ</name>
<evidence type="ECO:0000256" key="1">
    <source>
        <dbReference type="ARBA" id="ARBA00001933"/>
    </source>
</evidence>
<dbReference type="InterPro" id="IPR004839">
    <property type="entry name" value="Aminotransferase_I/II_large"/>
</dbReference>
<keyword evidence="4 7" id="KW-0808">Transferase</keyword>
<keyword evidence="5" id="KW-0663">Pyridoxal phosphate</keyword>
<evidence type="ECO:0000259" key="6">
    <source>
        <dbReference type="Pfam" id="PF00155"/>
    </source>
</evidence>
<comment type="caution">
    <text evidence="7">The sequence shown here is derived from an EMBL/GenBank/DDBJ whole genome shotgun (WGS) entry which is preliminary data.</text>
</comment>
<dbReference type="GO" id="GO:0030170">
    <property type="term" value="F:pyridoxal phosphate binding"/>
    <property type="evidence" value="ECO:0007669"/>
    <property type="project" value="InterPro"/>
</dbReference>
<dbReference type="Gene3D" id="3.40.640.10">
    <property type="entry name" value="Type I PLP-dependent aspartate aminotransferase-like (Major domain)"/>
    <property type="match status" value="1"/>
</dbReference>
<proteinExistence type="inferred from homology"/>
<evidence type="ECO:0000256" key="4">
    <source>
        <dbReference type="ARBA" id="ARBA00022679"/>
    </source>
</evidence>
<dbReference type="GO" id="GO:0004069">
    <property type="term" value="F:L-aspartate:2-oxoglutarate aminotransferase activity"/>
    <property type="evidence" value="ECO:0007669"/>
    <property type="project" value="UniProtKB-EC"/>
</dbReference>
<protein>
    <submittedName>
        <fullName evidence="7">Aspartate aminotransferase</fullName>
        <ecNumber evidence="7">2.6.1.1</ecNumber>
    </submittedName>
</protein>
<dbReference type="InterPro" id="IPR015424">
    <property type="entry name" value="PyrdxlP-dep_Trfase"/>
</dbReference>
<dbReference type="PANTHER" id="PTHR46383">
    <property type="entry name" value="ASPARTATE AMINOTRANSFERASE"/>
    <property type="match status" value="1"/>
</dbReference>
<dbReference type="AlphaFoldDB" id="A0A644VGI0"/>
<dbReference type="GO" id="GO:0006520">
    <property type="term" value="P:amino acid metabolic process"/>
    <property type="evidence" value="ECO:0007669"/>
    <property type="project" value="InterPro"/>
</dbReference>